<keyword evidence="6" id="KW-1185">Reference proteome</keyword>
<evidence type="ECO:0000313" key="5">
    <source>
        <dbReference type="EMBL" id="KAK8084725.1"/>
    </source>
</evidence>
<keyword evidence="1" id="KW-0645">Protease</keyword>
<gene>
    <name evidence="5" type="ORF">PG997_005996</name>
</gene>
<dbReference type="Pfam" id="PF00082">
    <property type="entry name" value="Peptidase_S8"/>
    <property type="match status" value="1"/>
</dbReference>
<dbReference type="RefSeq" id="XP_066669234.1">
    <property type="nucleotide sequence ID" value="XM_066810311.1"/>
</dbReference>
<dbReference type="InterPro" id="IPR036852">
    <property type="entry name" value="Peptidase_S8/S53_dom_sf"/>
</dbReference>
<evidence type="ECO:0000259" key="4">
    <source>
        <dbReference type="Pfam" id="PF00082"/>
    </source>
</evidence>
<feature type="domain" description="Peptidase S8/S53" evidence="4">
    <location>
        <begin position="1"/>
        <end position="24"/>
    </location>
</feature>
<evidence type="ECO:0000256" key="1">
    <source>
        <dbReference type="ARBA" id="ARBA00022670"/>
    </source>
</evidence>
<evidence type="ECO:0000256" key="2">
    <source>
        <dbReference type="ARBA" id="ARBA00022801"/>
    </source>
</evidence>
<evidence type="ECO:0000313" key="6">
    <source>
        <dbReference type="Proteomes" id="UP001433268"/>
    </source>
</evidence>
<comment type="caution">
    <text evidence="5">The sequence shown here is derived from an EMBL/GenBank/DDBJ whole genome shotgun (WGS) entry which is preliminary data.</text>
</comment>
<organism evidence="5 6">
    <name type="scientific">Apiospora hydei</name>
    <dbReference type="NCBI Taxonomy" id="1337664"/>
    <lineage>
        <taxon>Eukaryota</taxon>
        <taxon>Fungi</taxon>
        <taxon>Dikarya</taxon>
        <taxon>Ascomycota</taxon>
        <taxon>Pezizomycotina</taxon>
        <taxon>Sordariomycetes</taxon>
        <taxon>Xylariomycetidae</taxon>
        <taxon>Amphisphaeriales</taxon>
        <taxon>Apiosporaceae</taxon>
        <taxon>Apiospora</taxon>
    </lineage>
</organism>
<reference evidence="5 6" key="1">
    <citation type="submission" date="2023-01" db="EMBL/GenBank/DDBJ databases">
        <title>Analysis of 21 Apiospora genomes using comparative genomics revels a genus with tremendous synthesis potential of carbohydrate active enzymes and secondary metabolites.</title>
        <authorList>
            <person name="Sorensen T."/>
        </authorList>
    </citation>
    <scope>NUCLEOTIDE SEQUENCE [LARGE SCALE GENOMIC DNA]</scope>
    <source>
        <strain evidence="5 6">CBS 114990</strain>
    </source>
</reference>
<dbReference type="SUPFAM" id="SSF52743">
    <property type="entry name" value="Subtilisin-like"/>
    <property type="match status" value="1"/>
</dbReference>
<dbReference type="InterPro" id="IPR000209">
    <property type="entry name" value="Peptidase_S8/S53_dom"/>
</dbReference>
<dbReference type="PROSITE" id="PS00138">
    <property type="entry name" value="SUBTILASE_SER"/>
    <property type="match status" value="1"/>
</dbReference>
<name>A0ABR1WQG9_9PEZI</name>
<sequence>MTGTSVATPMAAGIAALVLEFAGQRDPCDNTTNQVLLRLRDSLKKHDGMDSVFRAMAEPDAGPFLNIVPWNLLCQHADDDDGRRMAAWKLADIIRTEFGALPKT</sequence>
<dbReference type="GeneID" id="92043371"/>
<keyword evidence="3" id="KW-0720">Serine protease</keyword>
<keyword evidence="2" id="KW-0378">Hydrolase</keyword>
<evidence type="ECO:0000256" key="3">
    <source>
        <dbReference type="ARBA" id="ARBA00022825"/>
    </source>
</evidence>
<dbReference type="Gene3D" id="3.40.50.200">
    <property type="entry name" value="Peptidase S8/S53 domain"/>
    <property type="match status" value="1"/>
</dbReference>
<protein>
    <recommendedName>
        <fullName evidence="4">Peptidase S8/S53 domain-containing protein</fullName>
    </recommendedName>
</protein>
<dbReference type="InterPro" id="IPR023828">
    <property type="entry name" value="Peptidase_S8_Ser-AS"/>
</dbReference>
<accession>A0ABR1WQG9</accession>
<dbReference type="Proteomes" id="UP001433268">
    <property type="component" value="Unassembled WGS sequence"/>
</dbReference>
<proteinExistence type="predicted"/>
<dbReference type="EMBL" id="JAQQWN010000005">
    <property type="protein sequence ID" value="KAK8084725.1"/>
    <property type="molecule type" value="Genomic_DNA"/>
</dbReference>